<evidence type="ECO:0000313" key="13">
    <source>
        <dbReference type="Proteomes" id="UP000314982"/>
    </source>
</evidence>
<dbReference type="InterPro" id="IPR015679">
    <property type="entry name" value="PLipase_D_fam"/>
</dbReference>
<dbReference type="GO" id="GO:0060627">
    <property type="term" value="P:regulation of vesicle-mediated transport"/>
    <property type="evidence" value="ECO:0007669"/>
    <property type="project" value="TreeGrafter"/>
</dbReference>
<keyword evidence="3" id="KW-0677">Repeat</keyword>
<dbReference type="GeneTree" id="ENSGT00940000155015"/>
<evidence type="ECO:0000256" key="6">
    <source>
        <dbReference type="ARBA" id="ARBA00023098"/>
    </source>
</evidence>
<protein>
    <recommendedName>
        <fullName evidence="2">phospholipase D</fullName>
        <ecNumber evidence="2">3.1.4.4</ecNumber>
    </recommendedName>
</protein>
<dbReference type="InterPro" id="IPR036871">
    <property type="entry name" value="PX_dom_sf"/>
</dbReference>
<evidence type="ECO:0000259" key="10">
    <source>
        <dbReference type="PROSITE" id="PS50035"/>
    </source>
</evidence>
<dbReference type="SUPFAM" id="SSF56024">
    <property type="entry name" value="Phospholipase D/nuclease"/>
    <property type="match status" value="2"/>
</dbReference>
<evidence type="ECO:0000256" key="1">
    <source>
        <dbReference type="ARBA" id="ARBA00008664"/>
    </source>
</evidence>
<dbReference type="SMART" id="SM00312">
    <property type="entry name" value="PX"/>
    <property type="match status" value="1"/>
</dbReference>
<dbReference type="SMART" id="SM00233">
    <property type="entry name" value="PH"/>
    <property type="match status" value="1"/>
</dbReference>
<proteinExistence type="inferred from homology"/>
<dbReference type="FunFam" id="3.30.870.10:FF:000018">
    <property type="entry name" value="Phospholipase"/>
    <property type="match status" value="1"/>
</dbReference>
<evidence type="ECO:0000256" key="3">
    <source>
        <dbReference type="ARBA" id="ARBA00022737"/>
    </source>
</evidence>
<accession>A0A4W5JSY4</accession>
<keyword evidence="4" id="KW-0378">Hydrolase</keyword>
<name>A0A4W5JSY4_9TELE</name>
<keyword evidence="5" id="KW-0442">Lipid degradation</keyword>
<keyword evidence="7" id="KW-0449">Lipoprotein</keyword>
<dbReference type="FunFam" id="3.30.870.10:FF:000009">
    <property type="entry name" value="Phospholipase"/>
    <property type="match status" value="1"/>
</dbReference>
<dbReference type="PROSITE" id="PS50035">
    <property type="entry name" value="PLD"/>
    <property type="match status" value="1"/>
</dbReference>
<dbReference type="GO" id="GO:0004630">
    <property type="term" value="F:phospholipase D activity"/>
    <property type="evidence" value="ECO:0007669"/>
    <property type="project" value="UniProtKB-EC"/>
</dbReference>
<dbReference type="PIRSF" id="PIRSF009376">
    <property type="entry name" value="Phospholipase_D_euk"/>
    <property type="match status" value="1"/>
</dbReference>
<dbReference type="EC" id="3.1.4.4" evidence="2"/>
<evidence type="ECO:0000256" key="4">
    <source>
        <dbReference type="ARBA" id="ARBA00022801"/>
    </source>
</evidence>
<dbReference type="InterPro" id="IPR001683">
    <property type="entry name" value="PX_dom"/>
</dbReference>
<dbReference type="GO" id="GO:0035091">
    <property type="term" value="F:phosphatidylinositol binding"/>
    <property type="evidence" value="ECO:0007669"/>
    <property type="project" value="InterPro"/>
</dbReference>
<dbReference type="FunFam" id="2.30.29.30:FF:000114">
    <property type="entry name" value="Phospholipase"/>
    <property type="match status" value="1"/>
</dbReference>
<dbReference type="Gene3D" id="3.30.1520.10">
    <property type="entry name" value="Phox-like domain"/>
    <property type="match status" value="1"/>
</dbReference>
<evidence type="ECO:0000313" key="12">
    <source>
        <dbReference type="Ensembl" id="ENSHHUP00000008078.1"/>
    </source>
</evidence>
<dbReference type="Pfam" id="PF13091">
    <property type="entry name" value="PLDc_2"/>
    <property type="match status" value="1"/>
</dbReference>
<organism evidence="12 13">
    <name type="scientific">Hucho hucho</name>
    <name type="common">huchen</name>
    <dbReference type="NCBI Taxonomy" id="62062"/>
    <lineage>
        <taxon>Eukaryota</taxon>
        <taxon>Metazoa</taxon>
        <taxon>Chordata</taxon>
        <taxon>Craniata</taxon>
        <taxon>Vertebrata</taxon>
        <taxon>Euteleostomi</taxon>
        <taxon>Actinopterygii</taxon>
        <taxon>Neopterygii</taxon>
        <taxon>Teleostei</taxon>
        <taxon>Protacanthopterygii</taxon>
        <taxon>Salmoniformes</taxon>
        <taxon>Salmonidae</taxon>
        <taxon>Salmoninae</taxon>
        <taxon>Hucho</taxon>
    </lineage>
</organism>
<dbReference type="InterPro" id="IPR011993">
    <property type="entry name" value="PH-like_dom_sf"/>
</dbReference>
<dbReference type="SMART" id="SM00155">
    <property type="entry name" value="PLDc"/>
    <property type="match status" value="1"/>
</dbReference>
<dbReference type="Proteomes" id="UP000314982">
    <property type="component" value="Unassembled WGS sequence"/>
</dbReference>
<dbReference type="Gene3D" id="2.30.29.30">
    <property type="entry name" value="Pleckstrin-homology domain (PH domain)/Phosphotyrosine-binding domain (PTB)"/>
    <property type="match status" value="1"/>
</dbReference>
<dbReference type="GO" id="GO:0032534">
    <property type="term" value="P:regulation of microvillus assembly"/>
    <property type="evidence" value="ECO:0007669"/>
    <property type="project" value="TreeGrafter"/>
</dbReference>
<dbReference type="GO" id="GO:0009395">
    <property type="term" value="P:phospholipid catabolic process"/>
    <property type="evidence" value="ECO:0007669"/>
    <property type="project" value="TreeGrafter"/>
</dbReference>
<dbReference type="SUPFAM" id="SSF50729">
    <property type="entry name" value="PH domain-like"/>
    <property type="match status" value="1"/>
</dbReference>
<reference evidence="12" key="2">
    <citation type="submission" date="2025-08" db="UniProtKB">
        <authorList>
            <consortium name="Ensembl"/>
        </authorList>
    </citation>
    <scope>IDENTIFICATION</scope>
</reference>
<dbReference type="Pfam" id="PF00169">
    <property type="entry name" value="PH"/>
    <property type="match status" value="1"/>
</dbReference>
<evidence type="ECO:0000256" key="2">
    <source>
        <dbReference type="ARBA" id="ARBA00012027"/>
    </source>
</evidence>
<sequence length="806" mass="93168">MLGKDPPTTSSLNLITSDPSDIAVEPGDITDGLGINRKMSDVVESLDTRELDMGDGEETDNDPTTIGDSRIGFSAVYHTVGFKESEARVYLPTVSITAKILEVERFNTAQDRFNITAQRSVNKSQPAVFKIELRHGEFSWVVKRKEKHFMDLHRELVRYKMFMRVPLPSRSHTTRRRTMKTSEARQMPELPRGGDELAQDEQVYSRRKQLEDYLNKLLRMAMYRKYYHTMEFIDVSQMSFIHDLGPKGLEGMIHKRSGGHRIPGLNCCGHSEVCYRWSKRWLVVKDSFLFYMKPDSGAISFVLLLDKEFSVKMDSKDTETKYGVRIDSLSRCLVLKLNSYRHARWWGQAIEDFVRKHGRAFLRDHRFGSFAQEEQNIPLKFFLILRKRVSVGSVRSLQTGVGELRGNTRFWHGKDYCNFVYKDWIQLEKPFDDFIDRYTTPRMPWHDISSVVHGKAARDMARHFIQRWNFCKIMKPKYHSLSYPYLLPKSHSSASELRYQVPDCVPTRVQVLRSAADWSAGIKYHEESIHNAYLQTIARSKHFIYIENQFFISCSDNKMVYNKIGEALIERILRAHKEGKKFRVYVVTPLLPGFEGDITTGGGNALQAVMHFNYRTMIRGEYSIISQLKKEMDELQWMNYISFCGLRTHAELEGCLVTELIYVHSKMLIADDNTVIIGSANINDRSMLGKRDSEVAVIIEDSETVTAVMDGHEYQAGRYALALRLECFRYTHVFRCLPSSLVRNMSELESYQTNPGLAQSDPGKAQEELRRIRGFLVQFPLDFLSEQNLMPSVGTKEGMVPTEIWT</sequence>
<dbReference type="GO" id="GO:0012505">
    <property type="term" value="C:endomembrane system"/>
    <property type="evidence" value="ECO:0007669"/>
    <property type="project" value="UniProtKB-SubCell"/>
</dbReference>
<comment type="similarity">
    <text evidence="1">Belongs to the phospholipase D family.</text>
</comment>
<evidence type="ECO:0000256" key="9">
    <source>
        <dbReference type="SAM" id="MobiDB-lite"/>
    </source>
</evidence>
<dbReference type="InterPro" id="IPR001736">
    <property type="entry name" value="PLipase_D/transphosphatidylase"/>
</dbReference>
<dbReference type="PROSITE" id="PS50195">
    <property type="entry name" value="PX"/>
    <property type="match status" value="1"/>
</dbReference>
<dbReference type="AlphaFoldDB" id="A0A4W5JSY4"/>
<keyword evidence="6" id="KW-0443">Lipid metabolism</keyword>
<evidence type="ECO:0000256" key="8">
    <source>
        <dbReference type="ARBA" id="ARBA00037868"/>
    </source>
</evidence>
<reference evidence="12" key="3">
    <citation type="submission" date="2025-09" db="UniProtKB">
        <authorList>
            <consortium name="Ensembl"/>
        </authorList>
    </citation>
    <scope>IDENTIFICATION</scope>
</reference>
<comment type="subcellular location">
    <subcellularLocation>
        <location evidence="8">Endomembrane system</location>
        <topology evidence="8">Lipid-anchor</topology>
    </subcellularLocation>
</comment>
<dbReference type="GO" id="GO:0035556">
    <property type="term" value="P:intracellular signal transduction"/>
    <property type="evidence" value="ECO:0007669"/>
    <property type="project" value="InterPro"/>
</dbReference>
<evidence type="ECO:0000259" key="11">
    <source>
        <dbReference type="PROSITE" id="PS50195"/>
    </source>
</evidence>
<feature type="domain" description="PX" evidence="11">
    <location>
        <begin position="107"/>
        <end position="239"/>
    </location>
</feature>
<dbReference type="InterPro" id="IPR001849">
    <property type="entry name" value="PH_domain"/>
</dbReference>
<evidence type="ECO:0000256" key="5">
    <source>
        <dbReference type="ARBA" id="ARBA00022963"/>
    </source>
</evidence>
<dbReference type="GO" id="GO:0006654">
    <property type="term" value="P:phosphatidic acid biosynthetic process"/>
    <property type="evidence" value="ECO:0007669"/>
    <property type="project" value="InterPro"/>
</dbReference>
<evidence type="ECO:0000256" key="7">
    <source>
        <dbReference type="ARBA" id="ARBA00023288"/>
    </source>
</evidence>
<feature type="domain" description="PLD phosphodiesterase" evidence="10">
    <location>
        <begin position="659"/>
        <end position="686"/>
    </location>
</feature>
<reference evidence="13" key="1">
    <citation type="submission" date="2018-06" db="EMBL/GenBank/DDBJ databases">
        <title>Genome assembly of Danube salmon.</title>
        <authorList>
            <person name="Macqueen D.J."/>
            <person name="Gundappa M.K."/>
        </authorList>
    </citation>
    <scope>NUCLEOTIDE SEQUENCE [LARGE SCALE GENOMIC DNA]</scope>
</reference>
<dbReference type="PANTHER" id="PTHR18896:SF57">
    <property type="entry name" value="PHOSPHOLIPASE D1"/>
    <property type="match status" value="1"/>
</dbReference>
<dbReference type="Ensembl" id="ENSHHUT00000008323.1">
    <property type="protein sequence ID" value="ENSHHUP00000008078.1"/>
    <property type="gene ID" value="ENSHHUG00000004491.1"/>
</dbReference>
<dbReference type="PANTHER" id="PTHR18896">
    <property type="entry name" value="PHOSPHOLIPASE D"/>
    <property type="match status" value="1"/>
</dbReference>
<feature type="region of interest" description="Disordered" evidence="9">
    <location>
        <begin position="170"/>
        <end position="198"/>
    </location>
</feature>
<dbReference type="SUPFAM" id="SSF64268">
    <property type="entry name" value="PX domain"/>
    <property type="match status" value="1"/>
</dbReference>
<dbReference type="CDD" id="cd01254">
    <property type="entry name" value="PH_PLD"/>
    <property type="match status" value="1"/>
</dbReference>
<dbReference type="Gene3D" id="3.30.870.10">
    <property type="entry name" value="Endonuclease Chain A"/>
    <property type="match status" value="2"/>
</dbReference>
<dbReference type="InterPro" id="IPR025202">
    <property type="entry name" value="PLD-like_dom"/>
</dbReference>
<keyword evidence="13" id="KW-1185">Reference proteome</keyword>
<dbReference type="Pfam" id="PF00787">
    <property type="entry name" value="PX"/>
    <property type="match status" value="1"/>
</dbReference>
<dbReference type="InterPro" id="IPR016555">
    <property type="entry name" value="PLipase_D_euk"/>
</dbReference>